<proteinExistence type="predicted"/>
<dbReference type="InterPro" id="IPR036259">
    <property type="entry name" value="MFS_trans_sf"/>
</dbReference>
<reference evidence="3" key="1">
    <citation type="submission" date="2018-05" db="EMBL/GenBank/DDBJ databases">
        <authorList>
            <person name="Lanie J.A."/>
            <person name="Ng W.-L."/>
            <person name="Kazmierczak K.M."/>
            <person name="Andrzejewski T.M."/>
            <person name="Davidsen T.M."/>
            <person name="Wayne K.J."/>
            <person name="Tettelin H."/>
            <person name="Glass J.I."/>
            <person name="Rusch D."/>
            <person name="Podicherti R."/>
            <person name="Tsui H.-C.T."/>
            <person name="Winkler M.E."/>
        </authorList>
    </citation>
    <scope>NUCLEOTIDE SEQUENCE</scope>
</reference>
<dbReference type="Gene3D" id="1.20.1250.20">
    <property type="entry name" value="MFS general substrate transporter like domains"/>
    <property type="match status" value="2"/>
</dbReference>
<dbReference type="PROSITE" id="PS50850">
    <property type="entry name" value="MFS"/>
    <property type="match status" value="1"/>
</dbReference>
<keyword evidence="1" id="KW-1133">Transmembrane helix</keyword>
<feature type="transmembrane region" description="Helical" evidence="1">
    <location>
        <begin position="109"/>
        <end position="130"/>
    </location>
</feature>
<feature type="transmembrane region" description="Helical" evidence="1">
    <location>
        <begin position="325"/>
        <end position="343"/>
    </location>
</feature>
<feature type="transmembrane region" description="Helical" evidence="1">
    <location>
        <begin position="270"/>
        <end position="292"/>
    </location>
</feature>
<dbReference type="EMBL" id="UINC01000510">
    <property type="protein sequence ID" value="SUZ56567.1"/>
    <property type="molecule type" value="Genomic_DNA"/>
</dbReference>
<dbReference type="InterPro" id="IPR020846">
    <property type="entry name" value="MFS_dom"/>
</dbReference>
<feature type="transmembrane region" description="Helical" evidence="1">
    <location>
        <begin position="151"/>
        <end position="169"/>
    </location>
</feature>
<protein>
    <recommendedName>
        <fullName evidence="2">Major facilitator superfamily (MFS) profile domain-containing protein</fullName>
    </recommendedName>
</protein>
<dbReference type="AlphaFoldDB" id="A0A381NPW4"/>
<feature type="transmembrane region" description="Helical" evidence="1">
    <location>
        <begin position="227"/>
        <end position="250"/>
    </location>
</feature>
<feature type="transmembrane region" description="Helical" evidence="1">
    <location>
        <begin position="355"/>
        <end position="378"/>
    </location>
</feature>
<sequence length="431" mass="45319">MKRTASETSSLHRGLILAALIAAGEAVFLLPFVLARVFRPTFLDVFGVTNLQLGTAFSLYGIVAMVSYFAGGPLADRFSARRLMTAALLATGLGGVVLTGIPSVRVMNFLWAFWGLTTIFLFWAAMLRATREWGGATSQGRAYGLLDGGRGLLAAVIASFTVLVFALALPSDVLSATPEQRAAAFRTVIWVFTGLVLGIALLVWVVVPDITPQDDRGNQQKLSLNGILGVCRMPAVWLQAVIVVCAYVGYKATDDFSLLAHDVLDFDEVAASGIGTLGFWIRAIVAVAAGYLGDRIDSSRVIAWGFSILVAGSLLIASGAVVPGVAWMLITTIVATSVGIYAIRGVYFALLAEGAVPLTFTGSAIGVVSFVGFTPDVFMGPLMGVLLDSSPGVLGHQHVFASVAAFGVVGLLATIAFRRTTRTHRAGVSAL</sequence>
<accession>A0A381NPW4</accession>
<dbReference type="CDD" id="cd06174">
    <property type="entry name" value="MFS"/>
    <property type="match status" value="1"/>
</dbReference>
<keyword evidence="1" id="KW-0472">Membrane</keyword>
<dbReference type="SUPFAM" id="SSF103473">
    <property type="entry name" value="MFS general substrate transporter"/>
    <property type="match status" value="1"/>
</dbReference>
<feature type="transmembrane region" description="Helical" evidence="1">
    <location>
        <begin position="83"/>
        <end position="103"/>
    </location>
</feature>
<gene>
    <name evidence="3" type="ORF">METZ01_LOCUS9421</name>
</gene>
<feature type="transmembrane region" description="Helical" evidence="1">
    <location>
        <begin position="51"/>
        <end position="71"/>
    </location>
</feature>
<dbReference type="Pfam" id="PF07690">
    <property type="entry name" value="MFS_1"/>
    <property type="match status" value="1"/>
</dbReference>
<dbReference type="InterPro" id="IPR011701">
    <property type="entry name" value="MFS"/>
</dbReference>
<name>A0A381NPW4_9ZZZZ</name>
<feature type="transmembrane region" description="Helical" evidence="1">
    <location>
        <begin position="301"/>
        <end position="319"/>
    </location>
</feature>
<keyword evidence="1" id="KW-0812">Transmembrane</keyword>
<evidence type="ECO:0000313" key="3">
    <source>
        <dbReference type="EMBL" id="SUZ56567.1"/>
    </source>
</evidence>
<feature type="domain" description="Major facilitator superfamily (MFS) profile" evidence="2">
    <location>
        <begin position="17"/>
        <end position="422"/>
    </location>
</feature>
<dbReference type="GO" id="GO:0022857">
    <property type="term" value="F:transmembrane transporter activity"/>
    <property type="evidence" value="ECO:0007669"/>
    <property type="project" value="InterPro"/>
</dbReference>
<feature type="transmembrane region" description="Helical" evidence="1">
    <location>
        <begin position="189"/>
        <end position="207"/>
    </location>
</feature>
<feature type="transmembrane region" description="Helical" evidence="1">
    <location>
        <begin position="398"/>
        <end position="417"/>
    </location>
</feature>
<evidence type="ECO:0000259" key="2">
    <source>
        <dbReference type="PROSITE" id="PS50850"/>
    </source>
</evidence>
<evidence type="ECO:0000256" key="1">
    <source>
        <dbReference type="SAM" id="Phobius"/>
    </source>
</evidence>
<organism evidence="3">
    <name type="scientific">marine metagenome</name>
    <dbReference type="NCBI Taxonomy" id="408172"/>
    <lineage>
        <taxon>unclassified sequences</taxon>
        <taxon>metagenomes</taxon>
        <taxon>ecological metagenomes</taxon>
    </lineage>
</organism>